<evidence type="ECO:0008006" key="3">
    <source>
        <dbReference type="Google" id="ProtNLM"/>
    </source>
</evidence>
<keyword evidence="2" id="KW-1185">Reference proteome</keyword>
<organism evidence="1 2">
    <name type="scientific">Agromyces humatus</name>
    <dbReference type="NCBI Taxonomy" id="279573"/>
    <lineage>
        <taxon>Bacteria</taxon>
        <taxon>Bacillati</taxon>
        <taxon>Actinomycetota</taxon>
        <taxon>Actinomycetes</taxon>
        <taxon>Micrococcales</taxon>
        <taxon>Microbacteriaceae</taxon>
        <taxon>Agromyces</taxon>
    </lineage>
</organism>
<accession>A0ABP4X636</accession>
<dbReference type="EMBL" id="BAAANH010000007">
    <property type="protein sequence ID" value="GAA1768762.1"/>
    <property type="molecule type" value="Genomic_DNA"/>
</dbReference>
<comment type="caution">
    <text evidence="1">The sequence shown here is derived from an EMBL/GenBank/DDBJ whole genome shotgun (WGS) entry which is preliminary data.</text>
</comment>
<reference evidence="2" key="1">
    <citation type="journal article" date="2019" name="Int. J. Syst. Evol. Microbiol.">
        <title>The Global Catalogue of Microorganisms (GCM) 10K type strain sequencing project: providing services to taxonomists for standard genome sequencing and annotation.</title>
        <authorList>
            <consortium name="The Broad Institute Genomics Platform"/>
            <consortium name="The Broad Institute Genome Sequencing Center for Infectious Disease"/>
            <person name="Wu L."/>
            <person name="Ma J."/>
        </authorList>
    </citation>
    <scope>NUCLEOTIDE SEQUENCE [LARGE SCALE GENOMIC DNA]</scope>
    <source>
        <strain evidence="2">JCM 14319</strain>
    </source>
</reference>
<gene>
    <name evidence="1" type="ORF">GCM10009747_32200</name>
</gene>
<evidence type="ECO:0000313" key="1">
    <source>
        <dbReference type="EMBL" id="GAA1768762.1"/>
    </source>
</evidence>
<sequence>MEVHAPDPLNDGAAPPPIGSTRHLAYGAAGIGIGLIVDTLIGAVAGPVIATATAALTPSPINGAVQTCDVEDNAWIVVGDDGDSVAMQTEGAESSGADLTDVVCVLTELDVPDSVVTRMDSTRALDGRQTADWDQLAASWGYHPDNGLDLVIEVVED</sequence>
<name>A0ABP4X636_9MICO</name>
<evidence type="ECO:0000313" key="2">
    <source>
        <dbReference type="Proteomes" id="UP001500506"/>
    </source>
</evidence>
<protein>
    <recommendedName>
        <fullName evidence="3">PASTA domain-containing protein</fullName>
    </recommendedName>
</protein>
<proteinExistence type="predicted"/>
<dbReference type="Proteomes" id="UP001500506">
    <property type="component" value="Unassembled WGS sequence"/>
</dbReference>